<evidence type="ECO:0000313" key="2">
    <source>
        <dbReference type="Proteomes" id="UP000814033"/>
    </source>
</evidence>
<name>A0ACB8RUK6_9AGAM</name>
<keyword evidence="2" id="KW-1185">Reference proteome</keyword>
<evidence type="ECO:0000313" key="1">
    <source>
        <dbReference type="EMBL" id="KAI0047568.1"/>
    </source>
</evidence>
<dbReference type="EMBL" id="MU275902">
    <property type="protein sequence ID" value="KAI0047568.1"/>
    <property type="molecule type" value="Genomic_DNA"/>
</dbReference>
<proteinExistence type="predicted"/>
<comment type="caution">
    <text evidence="1">The sequence shown here is derived from an EMBL/GenBank/DDBJ whole genome shotgun (WGS) entry which is preliminary data.</text>
</comment>
<accession>A0ACB8RUK6</accession>
<reference evidence="1" key="1">
    <citation type="submission" date="2021-02" db="EMBL/GenBank/DDBJ databases">
        <authorList>
            <consortium name="DOE Joint Genome Institute"/>
            <person name="Ahrendt S."/>
            <person name="Looney B.P."/>
            <person name="Miyauchi S."/>
            <person name="Morin E."/>
            <person name="Drula E."/>
            <person name="Courty P.E."/>
            <person name="Chicoki N."/>
            <person name="Fauchery L."/>
            <person name="Kohler A."/>
            <person name="Kuo A."/>
            <person name="Labutti K."/>
            <person name="Pangilinan J."/>
            <person name="Lipzen A."/>
            <person name="Riley R."/>
            <person name="Andreopoulos W."/>
            <person name="He G."/>
            <person name="Johnson J."/>
            <person name="Barry K.W."/>
            <person name="Grigoriev I.V."/>
            <person name="Nagy L."/>
            <person name="Hibbett D."/>
            <person name="Henrissat B."/>
            <person name="Matheny P.B."/>
            <person name="Labbe J."/>
            <person name="Martin F."/>
        </authorList>
    </citation>
    <scope>NUCLEOTIDE SEQUENCE</scope>
    <source>
        <strain evidence="1">FP105234-sp</strain>
    </source>
</reference>
<sequence>MNTQFIFGDAIVVWRLWVIWSHSWRIVVGPLVLLFCTSAVILAQLAQMVVTIISCASGRSQAVCIGERGRLWDFHPVKLYFASLVLTLITNGVATGLIAYRAWIHHRYSQAVHIRMGRDSALAVLPLLVESGALYCAFWLSMVILWPVASTQQPGLYSFINLFPQLTGIYTTVIIVICAMRRSYADTAMSAPENITELQFATYGQPAAPATRRPHFRGEERSLEFPVGLSGDGRSFTRGSISSVEDLLEVTKTA</sequence>
<reference evidence="1" key="2">
    <citation type="journal article" date="2022" name="New Phytol.">
        <title>Evolutionary transition to the ectomycorrhizal habit in the genomes of a hyperdiverse lineage of mushroom-forming fungi.</title>
        <authorList>
            <person name="Looney B."/>
            <person name="Miyauchi S."/>
            <person name="Morin E."/>
            <person name="Drula E."/>
            <person name="Courty P.E."/>
            <person name="Kohler A."/>
            <person name="Kuo A."/>
            <person name="LaButti K."/>
            <person name="Pangilinan J."/>
            <person name="Lipzen A."/>
            <person name="Riley R."/>
            <person name="Andreopoulos W."/>
            <person name="He G."/>
            <person name="Johnson J."/>
            <person name="Nolan M."/>
            <person name="Tritt A."/>
            <person name="Barry K.W."/>
            <person name="Grigoriev I.V."/>
            <person name="Nagy L.G."/>
            <person name="Hibbett D."/>
            <person name="Henrissat B."/>
            <person name="Matheny P.B."/>
            <person name="Labbe J."/>
            <person name="Martin F.M."/>
        </authorList>
    </citation>
    <scope>NUCLEOTIDE SEQUENCE</scope>
    <source>
        <strain evidence="1">FP105234-sp</strain>
    </source>
</reference>
<organism evidence="1 2">
    <name type="scientific">Auriscalpium vulgare</name>
    <dbReference type="NCBI Taxonomy" id="40419"/>
    <lineage>
        <taxon>Eukaryota</taxon>
        <taxon>Fungi</taxon>
        <taxon>Dikarya</taxon>
        <taxon>Basidiomycota</taxon>
        <taxon>Agaricomycotina</taxon>
        <taxon>Agaricomycetes</taxon>
        <taxon>Russulales</taxon>
        <taxon>Auriscalpiaceae</taxon>
        <taxon>Auriscalpium</taxon>
    </lineage>
</organism>
<dbReference type="Proteomes" id="UP000814033">
    <property type="component" value="Unassembled WGS sequence"/>
</dbReference>
<protein>
    <submittedName>
        <fullName evidence="1">Uncharacterized protein</fullName>
    </submittedName>
</protein>
<gene>
    <name evidence="1" type="ORF">FA95DRAFT_1605986</name>
</gene>